<proteinExistence type="predicted"/>
<organism evidence="3 4">
    <name type="scientific">Sanguibacter suaedae</name>
    <dbReference type="NCBI Taxonomy" id="2795737"/>
    <lineage>
        <taxon>Bacteria</taxon>
        <taxon>Bacillati</taxon>
        <taxon>Actinomycetota</taxon>
        <taxon>Actinomycetes</taxon>
        <taxon>Micrococcales</taxon>
        <taxon>Sanguibacteraceae</taxon>
        <taxon>Sanguibacter</taxon>
    </lineage>
</organism>
<feature type="region of interest" description="Disordered" evidence="1">
    <location>
        <begin position="141"/>
        <end position="166"/>
    </location>
</feature>
<sequence>MQRTPTAPSSPSSTSAGFGRLLVLVYGILAVAATVRGAYQLATDGASAPLAYGLSLGAGVVYVVATLALGRGTPGARRVAWVACAVELGGVLAVGVATIVDADAFPEATVWSSFGQGYGYVPLVLPVVGLVWLARTRRGAASSTTVGPATDPTDPTDPDPKDAPDR</sequence>
<keyword evidence="4" id="KW-1185">Reference proteome</keyword>
<keyword evidence="2" id="KW-1133">Transmembrane helix</keyword>
<keyword evidence="2" id="KW-0472">Membrane</keyword>
<evidence type="ECO:0000313" key="4">
    <source>
        <dbReference type="Proteomes" id="UP000602087"/>
    </source>
</evidence>
<dbReference type="Proteomes" id="UP000602087">
    <property type="component" value="Unassembled WGS sequence"/>
</dbReference>
<keyword evidence="2" id="KW-0812">Transmembrane</keyword>
<reference evidence="3" key="1">
    <citation type="submission" date="2020-12" db="EMBL/GenBank/DDBJ databases">
        <title>Sanguibacter suaedae sp. nov., isolated from Suaeda aralocaspica.</title>
        <authorList>
            <person name="Ma Q."/>
        </authorList>
    </citation>
    <scope>NUCLEOTIDE SEQUENCE</scope>
    <source>
        <strain evidence="3">YZGR15</strain>
    </source>
</reference>
<comment type="caution">
    <text evidence="3">The sequence shown here is derived from an EMBL/GenBank/DDBJ whole genome shotgun (WGS) entry which is preliminary data.</text>
</comment>
<evidence type="ECO:0008006" key="5">
    <source>
        <dbReference type="Google" id="ProtNLM"/>
    </source>
</evidence>
<feature type="transmembrane region" description="Helical" evidence="2">
    <location>
        <begin position="21"/>
        <end position="39"/>
    </location>
</feature>
<dbReference type="EMBL" id="JAEINH010000003">
    <property type="protein sequence ID" value="MBI9114270.1"/>
    <property type="molecule type" value="Genomic_DNA"/>
</dbReference>
<feature type="transmembrane region" description="Helical" evidence="2">
    <location>
        <begin position="79"/>
        <end position="97"/>
    </location>
</feature>
<feature type="transmembrane region" description="Helical" evidence="2">
    <location>
        <begin position="51"/>
        <end position="70"/>
    </location>
</feature>
<evidence type="ECO:0000313" key="3">
    <source>
        <dbReference type="EMBL" id="MBI9114270.1"/>
    </source>
</evidence>
<accession>A0A934IAM6</accession>
<gene>
    <name evidence="3" type="ORF">JAV76_04480</name>
</gene>
<evidence type="ECO:0000256" key="2">
    <source>
        <dbReference type="SAM" id="Phobius"/>
    </source>
</evidence>
<feature type="transmembrane region" description="Helical" evidence="2">
    <location>
        <begin position="117"/>
        <end position="134"/>
    </location>
</feature>
<name>A0A934IAM6_9MICO</name>
<dbReference type="RefSeq" id="WP_198732833.1">
    <property type="nucleotide sequence ID" value="NZ_JAEINH010000003.1"/>
</dbReference>
<dbReference type="AlphaFoldDB" id="A0A934IAM6"/>
<evidence type="ECO:0000256" key="1">
    <source>
        <dbReference type="SAM" id="MobiDB-lite"/>
    </source>
</evidence>
<protein>
    <recommendedName>
        <fullName evidence="5">Integral membrane protein</fullName>
    </recommendedName>
</protein>